<dbReference type="Proteomes" id="UP000192257">
    <property type="component" value="Unassembled WGS sequence"/>
</dbReference>
<dbReference type="GeneID" id="39980590"/>
<dbReference type="RefSeq" id="XP_028887318.1">
    <property type="nucleotide sequence ID" value="XM_029020810.1"/>
</dbReference>
<dbReference type="InterPro" id="IPR015904">
    <property type="entry name" value="Sulphide_quinone_reductase"/>
</dbReference>
<dbReference type="OrthoDB" id="5376590at2759"/>
<protein>
    <recommendedName>
        <fullName evidence="2">FAD/NAD(P)-binding domain-containing protein</fullName>
    </recommendedName>
</protein>
<dbReference type="GO" id="GO:0070221">
    <property type="term" value="P:sulfide oxidation, using sulfide:quinone oxidoreductase"/>
    <property type="evidence" value="ECO:0007669"/>
    <property type="project" value="TreeGrafter"/>
</dbReference>
<comment type="caution">
    <text evidence="3">The sequence shown here is derived from an EMBL/GenBank/DDBJ whole genome shotgun (WGS) entry which is preliminary data.</text>
</comment>
<evidence type="ECO:0000313" key="3">
    <source>
        <dbReference type="EMBL" id="ORC93252.1"/>
    </source>
</evidence>
<dbReference type="Gene3D" id="3.50.50.60">
    <property type="entry name" value="FAD/NAD(P)-binding domain"/>
    <property type="match status" value="3"/>
</dbReference>
<evidence type="ECO:0000259" key="2">
    <source>
        <dbReference type="Pfam" id="PF07992"/>
    </source>
</evidence>
<proteinExistence type="predicted"/>
<gene>
    <name evidence="3" type="ORF">TM35_000011290</name>
</gene>
<organism evidence="3 4">
    <name type="scientific">Trypanosoma theileri</name>
    <dbReference type="NCBI Taxonomy" id="67003"/>
    <lineage>
        <taxon>Eukaryota</taxon>
        <taxon>Discoba</taxon>
        <taxon>Euglenozoa</taxon>
        <taxon>Kinetoplastea</taxon>
        <taxon>Metakinetoplastina</taxon>
        <taxon>Trypanosomatida</taxon>
        <taxon>Trypanosomatidae</taxon>
        <taxon>Trypanosoma</taxon>
    </lineage>
</organism>
<sequence length="604" mass="67817">MYLPKGPKKQKENPFAVQKSRRFITASAGFAFLTVVMASYFALEKTRERQRRPEGLLRQHRRGQRVVIIGAGAAGSALSASLTSASPDLHVTVIEQEKKHVFQAMVPLAHVGHRSYDLNTTGGVDFLRSPATWNVTRDALLVRGKVIRIDASKNEVVVLENPTAAIDSTAAAAATAEAAVASTTTTTTTPNTTKSISLSSTMTKVLRFLRLCNHDKNNSGTMGLVERRYQYDALVIACGAERVLGPLQDFISSSQVDRHRIAVNPGITRDCLAHLFSGTVLHVKVPPASFTADEKMRYPSRQHDGTFIGTVNTIWRYLCYFNKLSFCPYMVVTADRQPSDVFPTTLNERIMSFWRNRGVNLITCSYLTHVDPRRSEATLYNYTTKEKRVVPYQLLVLDLPLAAPDFIRKSGLSSEEAEGFVDVHHHTLQHRNYANIFAIGDCAALPTVKSYGAVFAQVPVVSHNVRQVLQAASLLKEKSLVSNRDTMTGFAKYDGYSSFHIVMTTWRAMWPEMLYGGANVNTENDKNCCYTVDDAPLVMTNHHLWDNLAWIDLRGFLNAAYYQFFLYELMFYFLFTRAMWHPPTWFSVPTFSEEDGQKIRSGFL</sequence>
<dbReference type="AlphaFoldDB" id="A0A1X0P8K6"/>
<dbReference type="GO" id="GO:0005739">
    <property type="term" value="C:mitochondrion"/>
    <property type="evidence" value="ECO:0007669"/>
    <property type="project" value="TreeGrafter"/>
</dbReference>
<keyword evidence="1" id="KW-1133">Transmembrane helix</keyword>
<feature type="domain" description="FAD/NAD(P)-binding" evidence="2">
    <location>
        <begin position="65"/>
        <end position="243"/>
    </location>
</feature>
<dbReference type="InterPro" id="IPR023753">
    <property type="entry name" value="FAD/NAD-binding_dom"/>
</dbReference>
<keyword evidence="1" id="KW-0812">Transmembrane</keyword>
<dbReference type="PANTHER" id="PTHR10632:SF2">
    <property type="entry name" value="SULFIDE:QUINONE OXIDOREDUCTASE, MITOCHONDRIAL"/>
    <property type="match status" value="1"/>
</dbReference>
<dbReference type="PANTHER" id="PTHR10632">
    <property type="entry name" value="SULFIDE:QUINONE OXIDOREDUCTASE"/>
    <property type="match status" value="1"/>
</dbReference>
<accession>A0A1X0P8K6</accession>
<dbReference type="GO" id="GO:0071949">
    <property type="term" value="F:FAD binding"/>
    <property type="evidence" value="ECO:0007669"/>
    <property type="project" value="TreeGrafter"/>
</dbReference>
<dbReference type="EMBL" id="NBCO01000001">
    <property type="protein sequence ID" value="ORC93252.1"/>
    <property type="molecule type" value="Genomic_DNA"/>
</dbReference>
<dbReference type="STRING" id="67003.A0A1X0P8K6"/>
<keyword evidence="4" id="KW-1185">Reference proteome</keyword>
<evidence type="ECO:0000256" key="1">
    <source>
        <dbReference type="SAM" id="Phobius"/>
    </source>
</evidence>
<keyword evidence="1" id="KW-0472">Membrane</keyword>
<dbReference type="VEuPathDB" id="TriTrypDB:TM35_000011290"/>
<evidence type="ECO:0000313" key="4">
    <source>
        <dbReference type="Proteomes" id="UP000192257"/>
    </source>
</evidence>
<feature type="transmembrane region" description="Helical" evidence="1">
    <location>
        <begin position="23"/>
        <end position="43"/>
    </location>
</feature>
<reference evidence="3 4" key="1">
    <citation type="submission" date="2017-03" db="EMBL/GenBank/DDBJ databases">
        <title>An alternative strategy for trypanosome survival in the mammalian bloodstream revealed through genome and transcriptome analysis of the ubiquitous bovine parasite Trypanosoma (Megatrypanum) theileri.</title>
        <authorList>
            <person name="Kelly S."/>
            <person name="Ivens A."/>
            <person name="Mott A."/>
            <person name="O'Neill E."/>
            <person name="Emms D."/>
            <person name="Macleod O."/>
            <person name="Voorheis P."/>
            <person name="Matthews J."/>
            <person name="Matthews K."/>
            <person name="Carrington M."/>
        </authorList>
    </citation>
    <scope>NUCLEOTIDE SEQUENCE [LARGE SCALE GENOMIC DNA]</scope>
    <source>
        <strain evidence="3">Edinburgh</strain>
    </source>
</reference>
<dbReference type="InterPro" id="IPR036188">
    <property type="entry name" value="FAD/NAD-bd_sf"/>
</dbReference>
<dbReference type="Pfam" id="PF07992">
    <property type="entry name" value="Pyr_redox_2"/>
    <property type="match status" value="1"/>
</dbReference>
<name>A0A1X0P8K6_9TRYP</name>
<dbReference type="SUPFAM" id="SSF51905">
    <property type="entry name" value="FAD/NAD(P)-binding domain"/>
    <property type="match status" value="2"/>
</dbReference>
<dbReference type="GO" id="GO:0070224">
    <property type="term" value="F:sulfide:quinone oxidoreductase activity"/>
    <property type="evidence" value="ECO:0007669"/>
    <property type="project" value="TreeGrafter"/>
</dbReference>